<organism evidence="7 8">
    <name type="scientific">Rhizoclosmatium globosum</name>
    <dbReference type="NCBI Taxonomy" id="329046"/>
    <lineage>
        <taxon>Eukaryota</taxon>
        <taxon>Fungi</taxon>
        <taxon>Fungi incertae sedis</taxon>
        <taxon>Chytridiomycota</taxon>
        <taxon>Chytridiomycota incertae sedis</taxon>
        <taxon>Chytridiomycetes</taxon>
        <taxon>Chytridiales</taxon>
        <taxon>Chytriomycetaceae</taxon>
        <taxon>Rhizoclosmatium</taxon>
    </lineage>
</organism>
<feature type="region of interest" description="Disordered" evidence="5">
    <location>
        <begin position="161"/>
        <end position="227"/>
    </location>
</feature>
<evidence type="ECO:0000256" key="5">
    <source>
        <dbReference type="SAM" id="MobiDB-lite"/>
    </source>
</evidence>
<keyword evidence="3 4" id="KW-0862">Zinc</keyword>
<dbReference type="PROSITE" id="PS50103">
    <property type="entry name" value="ZF_C3H1"/>
    <property type="match status" value="2"/>
</dbReference>
<accession>A0A1Y2C1N8</accession>
<evidence type="ECO:0000256" key="4">
    <source>
        <dbReference type="PROSITE-ProRule" id="PRU00723"/>
    </source>
</evidence>
<dbReference type="InterPro" id="IPR000571">
    <property type="entry name" value="Znf_CCCH"/>
</dbReference>
<keyword evidence="8" id="KW-1185">Reference proteome</keyword>
<evidence type="ECO:0000256" key="2">
    <source>
        <dbReference type="ARBA" id="ARBA00022771"/>
    </source>
</evidence>
<feature type="compositionally biased region" description="Polar residues" evidence="5">
    <location>
        <begin position="182"/>
        <end position="192"/>
    </location>
</feature>
<keyword evidence="2 4" id="KW-0863">Zinc-finger</keyword>
<gene>
    <name evidence="7" type="ORF">BCR33DRAFT_740196</name>
</gene>
<dbReference type="GO" id="GO:0008270">
    <property type="term" value="F:zinc ion binding"/>
    <property type="evidence" value="ECO:0007669"/>
    <property type="project" value="UniProtKB-KW"/>
</dbReference>
<feature type="compositionally biased region" description="Polar residues" evidence="5">
    <location>
        <begin position="218"/>
        <end position="227"/>
    </location>
</feature>
<dbReference type="SUPFAM" id="SSF90229">
    <property type="entry name" value="CCCH zinc finger"/>
    <property type="match status" value="1"/>
</dbReference>
<protein>
    <recommendedName>
        <fullName evidence="6">C3H1-type domain-containing protein</fullName>
    </recommendedName>
</protein>
<dbReference type="OrthoDB" id="411372at2759"/>
<reference evidence="7 8" key="1">
    <citation type="submission" date="2016-07" db="EMBL/GenBank/DDBJ databases">
        <title>Pervasive Adenine N6-methylation of Active Genes in Fungi.</title>
        <authorList>
            <consortium name="DOE Joint Genome Institute"/>
            <person name="Mondo S.J."/>
            <person name="Dannebaum R.O."/>
            <person name="Kuo R.C."/>
            <person name="Labutti K."/>
            <person name="Haridas S."/>
            <person name="Kuo A."/>
            <person name="Salamov A."/>
            <person name="Ahrendt S.R."/>
            <person name="Lipzen A."/>
            <person name="Sullivan W."/>
            <person name="Andreopoulos W.B."/>
            <person name="Clum A."/>
            <person name="Lindquist E."/>
            <person name="Daum C."/>
            <person name="Ramamoorthy G.K."/>
            <person name="Gryganskyi A."/>
            <person name="Culley D."/>
            <person name="Magnuson J.K."/>
            <person name="James T.Y."/>
            <person name="O'Malley M.A."/>
            <person name="Stajich J.E."/>
            <person name="Spatafora J.W."/>
            <person name="Visel A."/>
            <person name="Grigoriev I.V."/>
        </authorList>
    </citation>
    <scope>NUCLEOTIDE SEQUENCE [LARGE SCALE GENOMIC DNA]</scope>
    <source>
        <strain evidence="7 8">JEL800</strain>
    </source>
</reference>
<dbReference type="EMBL" id="MCGO01000034">
    <property type="protein sequence ID" value="ORY40814.1"/>
    <property type="molecule type" value="Genomic_DNA"/>
</dbReference>
<evidence type="ECO:0000313" key="7">
    <source>
        <dbReference type="EMBL" id="ORY40814.1"/>
    </source>
</evidence>
<name>A0A1Y2C1N8_9FUNG</name>
<evidence type="ECO:0000259" key="6">
    <source>
        <dbReference type="PROSITE" id="PS50103"/>
    </source>
</evidence>
<proteinExistence type="predicted"/>
<sequence>MPSVGSSTVNASSPSEAQTATPINTAPVLNQDTKAKGKKTSPAPKAQDAARYDEDSERVFDFTEIQEAIGVPAPEVVPQICSFFNSKRGCRNGDKCKHLHERIKAESEKKVEDPEAQNVCRFFNSKRGCRNGDKCKSLHVERVEKQRASNEEMISPFAEPRVTKVSKDSTQMKPLAKEFVPTASNISEDQYMSGSSSSDSQYFENEDYQQDENQQQYPNHQYPGQQYQSSDEVFPSVLSPVPVYTFGSAAPDPIASLFTQTLLPPSSANGSNQMFDSNSFEESHPGFSPPSSAVGNGVGYVPASSSSFFGNSNGSGNSSSTAFDFTGGMARGMGAFGSQPPLSSRPPPGLTKQPSASFLGDAYQQQQHQQSRSAMLSKSLATLNSMLDRHSMSRMQLSQRIEEGHSGEYWQHDMAEMTRLNDEIKCLEVSRILLLESLSEACRQEVMY</sequence>
<evidence type="ECO:0000256" key="1">
    <source>
        <dbReference type="ARBA" id="ARBA00022723"/>
    </source>
</evidence>
<evidence type="ECO:0000256" key="3">
    <source>
        <dbReference type="ARBA" id="ARBA00022833"/>
    </source>
</evidence>
<feature type="region of interest" description="Disordered" evidence="5">
    <location>
        <begin position="334"/>
        <end position="356"/>
    </location>
</feature>
<feature type="compositionally biased region" description="Polar residues" evidence="5">
    <location>
        <begin position="1"/>
        <end position="32"/>
    </location>
</feature>
<evidence type="ECO:0000313" key="8">
    <source>
        <dbReference type="Proteomes" id="UP000193642"/>
    </source>
</evidence>
<dbReference type="Proteomes" id="UP000193642">
    <property type="component" value="Unassembled WGS sequence"/>
</dbReference>
<comment type="caution">
    <text evidence="7">The sequence shown here is derived from an EMBL/GenBank/DDBJ whole genome shotgun (WGS) entry which is preliminary data.</text>
</comment>
<dbReference type="Gene3D" id="4.10.1000.10">
    <property type="entry name" value="Zinc finger, CCCH-type"/>
    <property type="match status" value="1"/>
</dbReference>
<keyword evidence="1 4" id="KW-0479">Metal-binding</keyword>
<feature type="zinc finger region" description="C3H1-type" evidence="4">
    <location>
        <begin position="114"/>
        <end position="142"/>
    </location>
</feature>
<dbReference type="SMART" id="SM00356">
    <property type="entry name" value="ZnF_C3H1"/>
    <property type="match status" value="2"/>
</dbReference>
<feature type="domain" description="C3H1-type" evidence="6">
    <location>
        <begin position="75"/>
        <end position="103"/>
    </location>
</feature>
<feature type="zinc finger region" description="C3H1-type" evidence="4">
    <location>
        <begin position="75"/>
        <end position="103"/>
    </location>
</feature>
<dbReference type="InterPro" id="IPR036855">
    <property type="entry name" value="Znf_CCCH_sf"/>
</dbReference>
<feature type="region of interest" description="Disordered" evidence="5">
    <location>
        <begin position="1"/>
        <end position="55"/>
    </location>
</feature>
<feature type="domain" description="C3H1-type" evidence="6">
    <location>
        <begin position="114"/>
        <end position="142"/>
    </location>
</feature>
<dbReference type="AlphaFoldDB" id="A0A1Y2C1N8"/>